<dbReference type="RefSeq" id="WP_267624049.1">
    <property type="nucleotide sequence ID" value="NZ_JAODIW010000008.1"/>
</dbReference>
<evidence type="ECO:0000259" key="1">
    <source>
        <dbReference type="Pfam" id="PF26455"/>
    </source>
</evidence>
<comment type="caution">
    <text evidence="2">The sequence shown here is derived from an EMBL/GenBank/DDBJ whole genome shotgun (WGS) entry which is preliminary data.</text>
</comment>
<organism evidence="2 3">
    <name type="scientific">Halobium salinum</name>
    <dbReference type="NCBI Taxonomy" id="1364940"/>
    <lineage>
        <taxon>Archaea</taxon>
        <taxon>Methanobacteriati</taxon>
        <taxon>Methanobacteriota</taxon>
        <taxon>Stenosarchaea group</taxon>
        <taxon>Halobacteria</taxon>
        <taxon>Halobacteriales</taxon>
        <taxon>Haloferacaceae</taxon>
        <taxon>Halobium</taxon>
    </lineage>
</organism>
<name>A0ABD5PBK5_9EURY</name>
<keyword evidence="3" id="KW-1185">Reference proteome</keyword>
<evidence type="ECO:0000313" key="3">
    <source>
        <dbReference type="Proteomes" id="UP001595921"/>
    </source>
</evidence>
<reference evidence="2 3" key="1">
    <citation type="journal article" date="2019" name="Int. J. Syst. Evol. Microbiol.">
        <title>The Global Catalogue of Microorganisms (GCM) 10K type strain sequencing project: providing services to taxonomists for standard genome sequencing and annotation.</title>
        <authorList>
            <consortium name="The Broad Institute Genomics Platform"/>
            <consortium name="The Broad Institute Genome Sequencing Center for Infectious Disease"/>
            <person name="Wu L."/>
            <person name="Ma J."/>
        </authorList>
    </citation>
    <scope>NUCLEOTIDE SEQUENCE [LARGE SCALE GENOMIC DNA]</scope>
    <source>
        <strain evidence="2 3">CGMCC 1.12553</strain>
    </source>
</reference>
<dbReference type="Pfam" id="PF26455">
    <property type="entry name" value="DUF8134"/>
    <property type="match status" value="1"/>
</dbReference>
<protein>
    <recommendedName>
        <fullName evidence="1">DUF8134 domain-containing protein</fullName>
    </recommendedName>
</protein>
<evidence type="ECO:0000313" key="2">
    <source>
        <dbReference type="EMBL" id="MFC4358277.1"/>
    </source>
</evidence>
<gene>
    <name evidence="2" type="ORF">ACFO0N_10000</name>
</gene>
<dbReference type="Proteomes" id="UP001595921">
    <property type="component" value="Unassembled WGS sequence"/>
</dbReference>
<dbReference type="AlphaFoldDB" id="A0ABD5PBK5"/>
<dbReference type="EMBL" id="JBHSDS010000006">
    <property type="protein sequence ID" value="MFC4358277.1"/>
    <property type="molecule type" value="Genomic_DNA"/>
</dbReference>
<proteinExistence type="predicted"/>
<dbReference type="InterPro" id="IPR058447">
    <property type="entry name" value="DUF8134"/>
</dbReference>
<feature type="domain" description="DUF8134" evidence="1">
    <location>
        <begin position="1"/>
        <end position="99"/>
    </location>
</feature>
<sequence length="107" mass="11488">MSVALRILDDGAWVSVDDTRRVAVSELWRVPGVEFCRCDLADIVVEGFLEVGVDGRTVEARLYGQCIVCGESGTTGWLPVGRIVDGEFYDLDREGGAAPTGPTPENG</sequence>
<accession>A0ABD5PBK5</accession>